<feature type="region of interest" description="Disordered" evidence="2">
    <location>
        <begin position="92"/>
        <end position="111"/>
    </location>
</feature>
<organism evidence="3 4">
    <name type="scientific">Penicillium frequentans</name>
    <dbReference type="NCBI Taxonomy" id="3151616"/>
    <lineage>
        <taxon>Eukaryota</taxon>
        <taxon>Fungi</taxon>
        <taxon>Dikarya</taxon>
        <taxon>Ascomycota</taxon>
        <taxon>Pezizomycotina</taxon>
        <taxon>Eurotiomycetes</taxon>
        <taxon>Eurotiomycetidae</taxon>
        <taxon>Eurotiales</taxon>
        <taxon>Aspergillaceae</taxon>
        <taxon>Penicillium</taxon>
    </lineage>
</organism>
<dbReference type="GO" id="GO:0032797">
    <property type="term" value="C:SMN complex"/>
    <property type="evidence" value="ECO:0007669"/>
    <property type="project" value="TreeGrafter"/>
</dbReference>
<dbReference type="PANTHER" id="PTHR12794:SF0">
    <property type="entry name" value="GEM-ASSOCIATED PROTEIN 2"/>
    <property type="match status" value="1"/>
</dbReference>
<protein>
    <submittedName>
        <fullName evidence="3">Uncharacterized protein</fullName>
    </submittedName>
</protein>
<dbReference type="InterPro" id="IPR035426">
    <property type="entry name" value="Gemin2/Brr1"/>
</dbReference>
<evidence type="ECO:0000313" key="4">
    <source>
        <dbReference type="Proteomes" id="UP001220324"/>
    </source>
</evidence>
<feature type="compositionally biased region" description="Acidic residues" evidence="2">
    <location>
        <begin position="294"/>
        <end position="305"/>
    </location>
</feature>
<proteinExistence type="inferred from homology"/>
<dbReference type="EMBL" id="JAQIZZ010000002">
    <property type="protein sequence ID" value="KAJ5552214.1"/>
    <property type="molecule type" value="Genomic_DNA"/>
</dbReference>
<comment type="similarity">
    <text evidence="1">Belongs to the gemin-2 family.</text>
</comment>
<accession>A0AAD6D2F9</accession>
<keyword evidence="4" id="KW-1185">Reference proteome</keyword>
<feature type="compositionally biased region" description="Basic and acidic residues" evidence="2">
    <location>
        <begin position="282"/>
        <end position="293"/>
    </location>
</feature>
<evidence type="ECO:0000313" key="3">
    <source>
        <dbReference type="EMBL" id="KAJ5552214.1"/>
    </source>
</evidence>
<comment type="caution">
    <text evidence="3">The sequence shown here is derived from an EMBL/GenBank/DDBJ whole genome shotgun (WGS) entry which is preliminary data.</text>
</comment>
<dbReference type="GO" id="GO:0005634">
    <property type="term" value="C:nucleus"/>
    <property type="evidence" value="ECO:0007669"/>
    <property type="project" value="TreeGrafter"/>
</dbReference>
<feature type="region of interest" description="Disordered" evidence="2">
    <location>
        <begin position="282"/>
        <end position="305"/>
    </location>
</feature>
<sequence length="402" mass="44094">MPDKRKAAMAAPSSKRARISYDDEGGEKSSVTPHEKPYSHPIYGQKNAFPGLDDVSEELCYDDAEDDGLGYLRMVRSEASALPSVFVAKTPKTGDTQPIRISTAPDTKPPSASFPHGFFDREHAYVAPPDNKTTPSTPPSTYPEAQACYYNLLRHRFLLLRSTLKCSPPASVIAGLDDNHPITLPRGVEAARKEWRRLVMAVEPQMAQLACMDQTSVLGVLQVMARLISEILRGGDAEKIRRIGAWAWGLLGKCREIGELSTEEVGDIRDIGKRAAKILEKIREAEENPHMEGEEMPDSDSGEDIQPELVVPEEEPEEKTQPEPVNDADADMSDAIDSELEAAKARLQAKVQGSAEDEPAIADQGGVAKQTRALLDMIITVTGEFFGQRDLLDSREVWGSSV</sequence>
<name>A0AAD6D2F9_9EURO</name>
<dbReference type="Proteomes" id="UP001220324">
    <property type="component" value="Unassembled WGS sequence"/>
</dbReference>
<dbReference type="GO" id="GO:0000387">
    <property type="term" value="P:spliceosomal snRNP assembly"/>
    <property type="evidence" value="ECO:0007669"/>
    <property type="project" value="InterPro"/>
</dbReference>
<reference evidence="3 4" key="1">
    <citation type="journal article" date="2023" name="IMA Fungus">
        <title>Comparative genomic study of the Penicillium genus elucidates a diverse pangenome and 15 lateral gene transfer events.</title>
        <authorList>
            <person name="Petersen C."/>
            <person name="Sorensen T."/>
            <person name="Nielsen M.R."/>
            <person name="Sondergaard T.E."/>
            <person name="Sorensen J.L."/>
            <person name="Fitzpatrick D.A."/>
            <person name="Frisvad J.C."/>
            <person name="Nielsen K.L."/>
        </authorList>
    </citation>
    <scope>NUCLEOTIDE SEQUENCE [LARGE SCALE GENOMIC DNA]</scope>
    <source>
        <strain evidence="3 4">IBT 35679</strain>
    </source>
</reference>
<dbReference type="Gene3D" id="1.20.58.1070">
    <property type="match status" value="1"/>
</dbReference>
<dbReference type="AlphaFoldDB" id="A0AAD6D2F9"/>
<gene>
    <name evidence="3" type="ORF">N7494_001592</name>
</gene>
<feature type="region of interest" description="Disordered" evidence="2">
    <location>
        <begin position="311"/>
        <end position="330"/>
    </location>
</feature>
<dbReference type="Pfam" id="PF04938">
    <property type="entry name" value="SIP1"/>
    <property type="match status" value="1"/>
</dbReference>
<feature type="region of interest" description="Disordered" evidence="2">
    <location>
        <begin position="1"/>
        <end position="45"/>
    </location>
</feature>
<evidence type="ECO:0000256" key="2">
    <source>
        <dbReference type="SAM" id="MobiDB-lite"/>
    </source>
</evidence>
<dbReference type="PANTHER" id="PTHR12794">
    <property type="entry name" value="GEMIN2"/>
    <property type="match status" value="1"/>
</dbReference>
<evidence type="ECO:0000256" key="1">
    <source>
        <dbReference type="ARBA" id="ARBA00025758"/>
    </source>
</evidence>